<sequence length="90" mass="9525">SYAVPATCGGAILALLLTVRIVRIEVGEHIVHTGLAVLLGLAPLVFLGLGWVREPLPSVACGVLSLLALALLVFNRSAEVRHELGKRLHL</sequence>
<reference evidence="2" key="2">
    <citation type="submission" date="2021-09" db="EMBL/GenBank/DDBJ databases">
        <authorList>
            <person name="Gilroy R."/>
        </authorList>
    </citation>
    <scope>NUCLEOTIDE SEQUENCE</scope>
    <source>
        <strain evidence="2">ChiGjej5B5-7349</strain>
    </source>
</reference>
<evidence type="ECO:0000313" key="3">
    <source>
        <dbReference type="Proteomes" id="UP000784435"/>
    </source>
</evidence>
<dbReference type="EMBL" id="DYUK01000240">
    <property type="protein sequence ID" value="HJG80943.1"/>
    <property type="molecule type" value="Genomic_DNA"/>
</dbReference>
<keyword evidence="1" id="KW-1133">Transmembrane helix</keyword>
<keyword evidence="1" id="KW-0812">Transmembrane</keyword>
<dbReference type="Proteomes" id="UP000784435">
    <property type="component" value="Unassembled WGS sequence"/>
</dbReference>
<proteinExistence type="predicted"/>
<gene>
    <name evidence="2" type="ORF">K8V08_11085</name>
</gene>
<dbReference type="AlphaFoldDB" id="A0A921MF48"/>
<dbReference type="InterPro" id="IPR046283">
    <property type="entry name" value="DUF6320"/>
</dbReference>
<comment type="caution">
    <text evidence="2">The sequence shown here is derived from an EMBL/GenBank/DDBJ whole genome shotgun (WGS) entry which is preliminary data.</text>
</comment>
<feature type="transmembrane region" description="Helical" evidence="1">
    <location>
        <begin position="56"/>
        <end position="74"/>
    </location>
</feature>
<evidence type="ECO:0000313" key="2">
    <source>
        <dbReference type="EMBL" id="HJG80943.1"/>
    </source>
</evidence>
<name>A0A921MF48_9MICO</name>
<dbReference type="Pfam" id="PF19845">
    <property type="entry name" value="DUF6320"/>
    <property type="match status" value="1"/>
</dbReference>
<feature type="transmembrane region" description="Helical" evidence="1">
    <location>
        <begin position="30"/>
        <end position="50"/>
    </location>
</feature>
<organism evidence="2 3">
    <name type="scientific">Brevibacterium senegalense</name>
    <dbReference type="NCBI Taxonomy" id="1033736"/>
    <lineage>
        <taxon>Bacteria</taxon>
        <taxon>Bacillati</taxon>
        <taxon>Actinomycetota</taxon>
        <taxon>Actinomycetes</taxon>
        <taxon>Micrococcales</taxon>
        <taxon>Brevibacteriaceae</taxon>
        <taxon>Brevibacterium</taxon>
    </lineage>
</organism>
<feature type="non-terminal residue" evidence="2">
    <location>
        <position position="1"/>
    </location>
</feature>
<keyword evidence="1" id="KW-0472">Membrane</keyword>
<protein>
    <submittedName>
        <fullName evidence="2">DUF6320 domain-containing protein</fullName>
    </submittedName>
</protein>
<evidence type="ECO:0000256" key="1">
    <source>
        <dbReference type="SAM" id="Phobius"/>
    </source>
</evidence>
<accession>A0A921MF48</accession>
<reference evidence="2" key="1">
    <citation type="journal article" date="2021" name="PeerJ">
        <title>Extensive microbial diversity within the chicken gut microbiome revealed by metagenomics and culture.</title>
        <authorList>
            <person name="Gilroy R."/>
            <person name="Ravi A."/>
            <person name="Getino M."/>
            <person name="Pursley I."/>
            <person name="Horton D.L."/>
            <person name="Alikhan N.F."/>
            <person name="Baker D."/>
            <person name="Gharbi K."/>
            <person name="Hall N."/>
            <person name="Watson M."/>
            <person name="Adriaenssens E.M."/>
            <person name="Foster-Nyarko E."/>
            <person name="Jarju S."/>
            <person name="Secka A."/>
            <person name="Antonio M."/>
            <person name="Oren A."/>
            <person name="Chaudhuri R.R."/>
            <person name="La Ragione R."/>
            <person name="Hildebrand F."/>
            <person name="Pallen M.J."/>
        </authorList>
    </citation>
    <scope>NUCLEOTIDE SEQUENCE</scope>
    <source>
        <strain evidence="2">ChiGjej5B5-7349</strain>
    </source>
</reference>